<feature type="domain" description="DUF403" evidence="1">
    <location>
        <begin position="477"/>
        <end position="827"/>
    </location>
</feature>
<dbReference type="RefSeq" id="WP_144230668.1">
    <property type="nucleotide sequence ID" value="NZ_VMBG01000002.1"/>
</dbReference>
<dbReference type="InterPro" id="IPR007296">
    <property type="entry name" value="DUF403"/>
</dbReference>
<dbReference type="SUPFAM" id="SSF56059">
    <property type="entry name" value="Glutathione synthetase ATP-binding domain-like"/>
    <property type="match status" value="1"/>
</dbReference>
<dbReference type="PANTHER" id="PTHR34595:SF7">
    <property type="entry name" value="SLL1039 PROTEIN"/>
    <property type="match status" value="1"/>
</dbReference>
<evidence type="ECO:0000259" key="1">
    <source>
        <dbReference type="Pfam" id="PF04168"/>
    </source>
</evidence>
<accession>A0A556QJQ4</accession>
<dbReference type="InterPro" id="IPR025841">
    <property type="entry name" value="CP_ATPgrasp_2"/>
</dbReference>
<proteinExistence type="predicted"/>
<dbReference type="PANTHER" id="PTHR34595">
    <property type="entry name" value="BLR5612 PROTEIN"/>
    <property type="match status" value="1"/>
</dbReference>
<dbReference type="Proteomes" id="UP000315648">
    <property type="component" value="Unassembled WGS sequence"/>
</dbReference>
<sequence length="848" mass="93609">MSSVRSPQYPTLHPAQLRPLRGRLRASIRDAGLTDFGLNPGSGAQPFWELEPTPLVIDAPEWSLLEAALRQRAHFVNALLVDLYGSQQALHQQILPPELVLSDPYYRRPCLGLEPDRASPATLLRFDLVKTAGGWLFDDTRANTPIGLSYAVQNRRFMTQEATDLYRALPDYHSVINFPLQLLDHLRALAPDDARAPSIVVLTAGPHDPFYSEHSFLARKMGLPLARGDDLLVLDNRVYFKTIAGLERVDVIYRRLNEAHIDPVVFSTDRENAGIPGLLQCIRTGNVVIANSIGTGIAESRALNAYVPRLMRFYLGEKPLLGTVPTYICGDTDHLDYILENGNDLRILPAHDPRHGDWHSTQAPAASPALFGPGGLSRIVLENPHAFVAQPKLQLLPVSPGPRNAPPARLSAFVLCNGKRFSVFPGGLVRLGDIDSAAARIGATADAVVLIDTQDNSGDIADHEASAAGVQANTLGSRAAEHLFWLGRYLERAEATARMLSILDDVALEEISARDRRRWLPIWRGLLEATGHTDHKISARANPHASLSTDLMWRMSLDTANSSSIYSSVSWAVENARQLRDYVSPEVWTTLGRLLRRLDDLHKLRPVPGRRPVARPETGPSLPTQAVQAVLTEINAMIGLAARTMVQDAGWHFLHMGMHLERATMTCSALRHILSALDSAATTKDSAAEAAAAAKVPYRDNPELSALLRMLGSQDAYRRLYQMRSQPRYVAELFLQQPDAPRSIFHNLHQIKTSLRAIRLDVREQGDDPTIEAVSDTLHFIASVPLARHFNDDPLLDDTEAAKLGDTLADLLDRLYSLHPVLSDHYFSHQARIAPSVTQVELKLGTAV</sequence>
<dbReference type="AlphaFoldDB" id="A0A556QJQ4"/>
<name>A0A556QJQ4_9BACT</name>
<comment type="caution">
    <text evidence="3">The sequence shown here is derived from an EMBL/GenBank/DDBJ whole genome shotgun (WGS) entry which is preliminary data.</text>
</comment>
<feature type="domain" description="Circularly permuted ATP-grasp type 2" evidence="2">
    <location>
        <begin position="54"/>
        <end position="431"/>
    </location>
</feature>
<evidence type="ECO:0000313" key="4">
    <source>
        <dbReference type="Proteomes" id="UP000315648"/>
    </source>
</evidence>
<evidence type="ECO:0000259" key="2">
    <source>
        <dbReference type="Pfam" id="PF14403"/>
    </source>
</evidence>
<keyword evidence="4" id="KW-1185">Reference proteome</keyword>
<gene>
    <name evidence="3" type="ORF">FPL22_12055</name>
</gene>
<dbReference type="EMBL" id="VMBG01000002">
    <property type="protein sequence ID" value="TSJ76847.1"/>
    <property type="molecule type" value="Genomic_DNA"/>
</dbReference>
<dbReference type="InterPro" id="IPR051680">
    <property type="entry name" value="ATP-dep_Glu-Cys_Ligase-2"/>
</dbReference>
<dbReference type="Gene3D" id="3.40.50.11290">
    <property type="match status" value="1"/>
</dbReference>
<organism evidence="3 4">
    <name type="scientific">Rariglobus hedericola</name>
    <dbReference type="NCBI Taxonomy" id="2597822"/>
    <lineage>
        <taxon>Bacteria</taxon>
        <taxon>Pseudomonadati</taxon>
        <taxon>Verrucomicrobiota</taxon>
        <taxon>Opitutia</taxon>
        <taxon>Opitutales</taxon>
        <taxon>Opitutaceae</taxon>
        <taxon>Rariglobus</taxon>
    </lineage>
</organism>
<protein>
    <submittedName>
        <fullName evidence="3">Uncharacterized protein</fullName>
    </submittedName>
</protein>
<reference evidence="3 4" key="1">
    <citation type="submission" date="2019-07" db="EMBL/GenBank/DDBJ databases">
        <title>Description of 53C-WASEF.</title>
        <authorList>
            <person name="Pitt A."/>
            <person name="Hahn M.W."/>
        </authorList>
    </citation>
    <scope>NUCLEOTIDE SEQUENCE [LARGE SCALE GENOMIC DNA]</scope>
    <source>
        <strain evidence="3 4">53C-WASEF</strain>
    </source>
</reference>
<dbReference type="Pfam" id="PF14403">
    <property type="entry name" value="CP_ATPgrasp_2"/>
    <property type="match status" value="1"/>
</dbReference>
<dbReference type="OrthoDB" id="9803842at2"/>
<evidence type="ECO:0000313" key="3">
    <source>
        <dbReference type="EMBL" id="TSJ76847.1"/>
    </source>
</evidence>
<dbReference type="Pfam" id="PF04168">
    <property type="entry name" value="Alpha-E"/>
    <property type="match status" value="1"/>
</dbReference>